<evidence type="ECO:0000313" key="3">
    <source>
        <dbReference type="EMBL" id="TFY70878.1"/>
    </source>
</evidence>
<organism evidence="3 4">
    <name type="scientific">Dentipellis fragilis</name>
    <dbReference type="NCBI Taxonomy" id="205917"/>
    <lineage>
        <taxon>Eukaryota</taxon>
        <taxon>Fungi</taxon>
        <taxon>Dikarya</taxon>
        <taxon>Basidiomycota</taxon>
        <taxon>Agaricomycotina</taxon>
        <taxon>Agaricomycetes</taxon>
        <taxon>Russulales</taxon>
        <taxon>Hericiaceae</taxon>
        <taxon>Dentipellis</taxon>
    </lineage>
</organism>
<evidence type="ECO:0000256" key="1">
    <source>
        <dbReference type="ARBA" id="ARBA00007447"/>
    </source>
</evidence>
<dbReference type="InterPro" id="IPR021109">
    <property type="entry name" value="Peptidase_aspartic_dom_sf"/>
</dbReference>
<dbReference type="CDD" id="cd05471">
    <property type="entry name" value="pepsin_like"/>
    <property type="match status" value="1"/>
</dbReference>
<gene>
    <name evidence="3" type="ORF">EVG20_g2139</name>
</gene>
<dbReference type="EMBL" id="SEOQ01000078">
    <property type="protein sequence ID" value="TFY70878.1"/>
    <property type="molecule type" value="Genomic_DNA"/>
</dbReference>
<dbReference type="Gene3D" id="2.40.70.10">
    <property type="entry name" value="Acid Proteases"/>
    <property type="match status" value="2"/>
</dbReference>
<protein>
    <recommendedName>
        <fullName evidence="2">Peptidase A1 domain-containing protein</fullName>
    </recommendedName>
</protein>
<comment type="caution">
    <text evidence="3">The sequence shown here is derived from an EMBL/GenBank/DDBJ whole genome shotgun (WGS) entry which is preliminary data.</text>
</comment>
<dbReference type="InterPro" id="IPR034164">
    <property type="entry name" value="Pepsin-like_dom"/>
</dbReference>
<dbReference type="AlphaFoldDB" id="A0A4Y9ZAN9"/>
<dbReference type="SUPFAM" id="SSF50630">
    <property type="entry name" value="Acid proteases"/>
    <property type="match status" value="1"/>
</dbReference>
<name>A0A4Y9ZAN9_9AGAM</name>
<dbReference type="OrthoDB" id="630188at2759"/>
<dbReference type="PRINTS" id="PR00792">
    <property type="entry name" value="PEPSIN"/>
</dbReference>
<accession>A0A4Y9ZAN9</accession>
<dbReference type="GO" id="GO:0004190">
    <property type="term" value="F:aspartic-type endopeptidase activity"/>
    <property type="evidence" value="ECO:0007669"/>
    <property type="project" value="InterPro"/>
</dbReference>
<dbReference type="InterPro" id="IPR029052">
    <property type="entry name" value="Metallo-depent_PP-like"/>
</dbReference>
<proteinExistence type="inferred from homology"/>
<dbReference type="PROSITE" id="PS51767">
    <property type="entry name" value="PEPTIDASE_A1"/>
    <property type="match status" value="1"/>
</dbReference>
<dbReference type="InterPro" id="IPR051693">
    <property type="entry name" value="UPF0046_metallophosphoest"/>
</dbReference>
<comment type="similarity">
    <text evidence="1">Belongs to the peptidase A1 family.</text>
</comment>
<sequence>MSSLDVLLNHRPPTAWERFLSSPLLFVAQTLYSLADISTPDNSQKEAASLNIVCISDTHSTHATQPVLPEGDLFICAGDLTHSGTAAELDDALSWLSLQPHTHKRELILRAHPTLVYLEDNAIMLTIRGLPAARPGDTWTEVPLLTDILVTHGPPFAHLDIDLTGCLALLAAIWRVRPRLHVFGHIHGGRGIQHVRWTREQKAYEDVFLTDPVANLYFNRGRGRGSCAGMLTFLGLFVCSLVLSASSGSALDITPGKRWRQNRDRIHLPLQRAAQPTEGVEGLGDVLDSTYNVQVQLGNTDFPLVLDTGSADLWVLADSCVVNCATPQTPLYQHGSFRPAGIEINLQYGDSQTGTFADGPIGQDTAGLAQLTVPNQYFAAVNKTNTNIPMVGSGGILGLGFPLTSVIWNRLFQTSFPQTKQALPLPRALSASSVDNYPIRVFPNLSFIRSSADNLTVRTPVTADAPTVEDAIATFSTNGPLIPRLIASGTLAAPLVAITLQRDIVDIGGNMGMLSIGAFPRSVDQSKLTWAPVRRYSAAEGGLAAPVAAPDEVYPLTWEVPIDDVYFDGQKLPRSNLSSPNVTLSALVDTGNSLIRGPRDVVNTILGMLGGTTYDCSRPHSLAFQINGTLFAVDPRDFGAPTTGNSSARCSPSLAIADPPGDTFLYSWNLGDPFLKSVLVSLYYGNLTYPSSDPPRMGFLSAVPDDAGARLQSIVAAASSAKTGLPGAVHSIDVFPTGAPTPASTDSLGVPQASEISMSLPSGSVPASAAPKYHPWTYLSFFAFWIVHLGLWCEVYV</sequence>
<dbReference type="Proteomes" id="UP000298327">
    <property type="component" value="Unassembled WGS sequence"/>
</dbReference>
<evidence type="ECO:0000259" key="2">
    <source>
        <dbReference type="PROSITE" id="PS51767"/>
    </source>
</evidence>
<feature type="domain" description="Peptidase A1" evidence="2">
    <location>
        <begin position="291"/>
        <end position="692"/>
    </location>
</feature>
<dbReference type="Pfam" id="PF00026">
    <property type="entry name" value="Asp"/>
    <property type="match status" value="2"/>
</dbReference>
<dbReference type="InterPro" id="IPR033121">
    <property type="entry name" value="PEPTIDASE_A1"/>
</dbReference>
<keyword evidence="4" id="KW-1185">Reference proteome</keyword>
<dbReference type="InterPro" id="IPR001461">
    <property type="entry name" value="Aspartic_peptidase_A1"/>
</dbReference>
<dbReference type="Gene3D" id="3.60.21.10">
    <property type="match status" value="2"/>
</dbReference>
<reference evidence="3 4" key="1">
    <citation type="submission" date="2019-02" db="EMBL/GenBank/DDBJ databases">
        <title>Genome sequencing of the rare red list fungi Dentipellis fragilis.</title>
        <authorList>
            <person name="Buettner E."/>
            <person name="Kellner H."/>
        </authorList>
    </citation>
    <scope>NUCLEOTIDE SEQUENCE [LARGE SCALE GENOMIC DNA]</scope>
    <source>
        <strain evidence="3 4">DSM 105465</strain>
    </source>
</reference>
<dbReference type="SUPFAM" id="SSF56300">
    <property type="entry name" value="Metallo-dependent phosphatases"/>
    <property type="match status" value="1"/>
</dbReference>
<dbReference type="PANTHER" id="PTHR12905">
    <property type="entry name" value="METALLOPHOSPHOESTERASE"/>
    <property type="match status" value="1"/>
</dbReference>
<evidence type="ECO:0000313" key="4">
    <source>
        <dbReference type="Proteomes" id="UP000298327"/>
    </source>
</evidence>
<dbReference type="CDD" id="cd07379">
    <property type="entry name" value="MPP_239FB"/>
    <property type="match status" value="1"/>
</dbReference>
<dbReference type="GO" id="GO:0006508">
    <property type="term" value="P:proteolysis"/>
    <property type="evidence" value="ECO:0007669"/>
    <property type="project" value="InterPro"/>
</dbReference>
<dbReference type="PANTHER" id="PTHR12905:SF0">
    <property type="entry name" value="CALCINEURIN-LIKE PHOSPHOESTERASE DOMAIN-CONTAINING PROTEIN"/>
    <property type="match status" value="1"/>
</dbReference>